<name>A0A835VZI2_9CHLO</name>
<accession>A0A835VZI2</accession>
<feature type="compositionally biased region" description="Low complexity" evidence="1">
    <location>
        <begin position="260"/>
        <end position="278"/>
    </location>
</feature>
<sequence>MLRLAHAVSGTHPVCSTQPAVALTPRSRSCAFTSTNINCACLTPRRGVALAAVPEASGSGTTGAEQLQPRPQAKRARLSPAPGEAAPKPRRWHKGSSSQGPLAPGTSPGIASQAPADTQSRLASSTSSQASGPATARRGERAGAGAQPGRSGGAQRDARGGGSSGGGRHEGGRAAGQQRQRRGAFAAVHGADEDDEDDDEDEDLDMEFAGLTEEELEKLVFSSAGGAAASAPAAGVMPGSGAASTSAGSGSAAGSGGKPAGAAGAVDVDSDPGAATAPTGGGGKGGRQGGKKAGSGIGAAEAVAAAQLDEALAARVLAAVVADRATTDGAKLAAQLKQLLAAAKAAAAQGVGAAAPANAAAAAVGGAAAPASAGASPAVAGAGGVVLAAAAAVSSLLDCDADTAMGIVLEWPGYVALPYGDAEERLRALCGFLDVEAAGAREAARCNPALLLVPSDPLRRKLTALANATGLKPTQAAGMVTLYMFPGSK</sequence>
<feature type="compositionally biased region" description="Low complexity" evidence="1">
    <location>
        <begin position="143"/>
        <end position="155"/>
    </location>
</feature>
<evidence type="ECO:0000313" key="2">
    <source>
        <dbReference type="EMBL" id="KAG2435042.1"/>
    </source>
</evidence>
<feature type="compositionally biased region" description="Gly residues" evidence="1">
    <location>
        <begin position="279"/>
        <end position="292"/>
    </location>
</feature>
<proteinExistence type="predicted"/>
<feature type="region of interest" description="Disordered" evidence="1">
    <location>
        <begin position="56"/>
        <end position="205"/>
    </location>
</feature>
<feature type="compositionally biased region" description="Low complexity" evidence="1">
    <location>
        <begin position="230"/>
        <end position="250"/>
    </location>
</feature>
<dbReference type="OrthoDB" id="550570at2759"/>
<dbReference type="AlphaFoldDB" id="A0A835VZI2"/>
<feature type="compositionally biased region" description="Acidic residues" evidence="1">
    <location>
        <begin position="192"/>
        <end position="205"/>
    </location>
</feature>
<evidence type="ECO:0000256" key="1">
    <source>
        <dbReference type="SAM" id="MobiDB-lite"/>
    </source>
</evidence>
<comment type="caution">
    <text evidence="2">The sequence shown here is derived from an EMBL/GenBank/DDBJ whole genome shotgun (WGS) entry which is preliminary data.</text>
</comment>
<dbReference type="EMBL" id="JAEHOD010000054">
    <property type="protein sequence ID" value="KAG2435042.1"/>
    <property type="molecule type" value="Genomic_DNA"/>
</dbReference>
<reference evidence="2" key="1">
    <citation type="journal article" date="2020" name="bioRxiv">
        <title>Comparative genomics of Chlamydomonas.</title>
        <authorList>
            <person name="Craig R.J."/>
            <person name="Hasan A.R."/>
            <person name="Ness R.W."/>
            <person name="Keightley P.D."/>
        </authorList>
    </citation>
    <scope>NUCLEOTIDE SEQUENCE</scope>
    <source>
        <strain evidence="2">CCAP 11/173</strain>
    </source>
</reference>
<keyword evidence="3" id="KW-1185">Reference proteome</keyword>
<protein>
    <submittedName>
        <fullName evidence="2">Uncharacterized protein</fullName>
    </submittedName>
</protein>
<feature type="compositionally biased region" description="Low complexity" evidence="1">
    <location>
        <begin position="175"/>
        <end position="187"/>
    </location>
</feature>
<feature type="region of interest" description="Disordered" evidence="1">
    <location>
        <begin position="230"/>
        <end position="292"/>
    </location>
</feature>
<dbReference type="Proteomes" id="UP000613740">
    <property type="component" value="Unassembled WGS sequence"/>
</dbReference>
<gene>
    <name evidence="2" type="ORF">HYH02_012039</name>
</gene>
<evidence type="ECO:0000313" key="3">
    <source>
        <dbReference type="Proteomes" id="UP000613740"/>
    </source>
</evidence>
<feature type="compositionally biased region" description="Low complexity" evidence="1">
    <location>
        <begin position="118"/>
        <end position="136"/>
    </location>
</feature>
<organism evidence="2 3">
    <name type="scientific">Chlamydomonas schloesseri</name>
    <dbReference type="NCBI Taxonomy" id="2026947"/>
    <lineage>
        <taxon>Eukaryota</taxon>
        <taxon>Viridiplantae</taxon>
        <taxon>Chlorophyta</taxon>
        <taxon>core chlorophytes</taxon>
        <taxon>Chlorophyceae</taxon>
        <taxon>CS clade</taxon>
        <taxon>Chlamydomonadales</taxon>
        <taxon>Chlamydomonadaceae</taxon>
        <taxon>Chlamydomonas</taxon>
    </lineage>
</organism>